<dbReference type="AlphaFoldDB" id="A0A1E3XF08"/>
<proteinExistence type="predicted"/>
<evidence type="ECO:0000313" key="2">
    <source>
        <dbReference type="Proteomes" id="UP000094056"/>
    </source>
</evidence>
<reference evidence="1 2" key="1">
    <citation type="submission" date="2016-07" db="EMBL/GenBank/DDBJ databases">
        <title>Draft genome of Scalindua rubra, obtained from a brine-seawater interface in the Red Sea, sheds light on salt adaptation in anammox bacteria.</title>
        <authorList>
            <person name="Speth D.R."/>
            <person name="Lagkouvardos I."/>
            <person name="Wang Y."/>
            <person name="Qian P.-Y."/>
            <person name="Dutilh B.E."/>
            <person name="Jetten M.S."/>
        </authorList>
    </citation>
    <scope>NUCLEOTIDE SEQUENCE [LARGE SCALE GENOMIC DNA]</scope>
    <source>
        <strain evidence="1">BSI-1</strain>
    </source>
</reference>
<dbReference type="EMBL" id="MAYW01000010">
    <property type="protein sequence ID" value="ODS34213.1"/>
    <property type="molecule type" value="Genomic_DNA"/>
</dbReference>
<name>A0A1E3XF08_9BACT</name>
<sequence>GLYRNFHFNYLLILIRSSIASPSPVPPPGGEGRVRGLSAESRLLFDHAVAQNHFGGSVFWMRHLASLDGEQTNIEHWQIKRDGSQVIAQYQVELCTLPFGRIPALTLGIPAKAGLTHALNSMKFHLILSNYEAREVSSK</sequence>
<evidence type="ECO:0000313" key="1">
    <source>
        <dbReference type="EMBL" id="ODS34213.1"/>
    </source>
</evidence>
<organism evidence="1 2">
    <name type="scientific">Candidatus Scalindua rubra</name>
    <dbReference type="NCBI Taxonomy" id="1872076"/>
    <lineage>
        <taxon>Bacteria</taxon>
        <taxon>Pseudomonadati</taxon>
        <taxon>Planctomycetota</taxon>
        <taxon>Candidatus Brocadiia</taxon>
        <taxon>Candidatus Brocadiales</taxon>
        <taxon>Candidatus Scalinduaceae</taxon>
        <taxon>Candidatus Scalindua</taxon>
    </lineage>
</organism>
<protein>
    <submittedName>
        <fullName evidence="1">Uncharacterized protein</fullName>
    </submittedName>
</protein>
<accession>A0A1E3XF08</accession>
<gene>
    <name evidence="1" type="ORF">SCARUB_00587</name>
</gene>
<dbReference type="Proteomes" id="UP000094056">
    <property type="component" value="Unassembled WGS sequence"/>
</dbReference>
<comment type="caution">
    <text evidence="1">The sequence shown here is derived from an EMBL/GenBank/DDBJ whole genome shotgun (WGS) entry which is preliminary data.</text>
</comment>
<feature type="non-terminal residue" evidence="1">
    <location>
        <position position="1"/>
    </location>
</feature>